<sequence length="238" mass="27618">MESKKCGNFAYIKNGIMHNNDHITIVTNDNDNLNIKHDNILTSCSIPLFHNVDENIYNIDKKGYVVLNPNDHPQYCKLLNKNLDCQDEITKGHEISNSTFTRLSKQCYRQFTAKKHTMLEKNNKAKKRNIVFKQKPTSIPIADDMMFEFTYNGNSTGRIIKDTKCLKDGEFVTSNDCDIYTLQEGNLCGNKRHIILKDDVDCLYPHYVFDDTVDKYHKRMHMKCIHAVALDDIHKLNP</sequence>
<proteinExistence type="predicted"/>
<evidence type="ECO:0000313" key="1">
    <source>
        <dbReference type="EMBL" id="QFG73935.1"/>
    </source>
</evidence>
<accession>A0A5J6VIB3</accession>
<dbReference type="EMBL" id="MN448274">
    <property type="protein sequence ID" value="QFG73935.1"/>
    <property type="molecule type" value="Genomic_DNA"/>
</dbReference>
<protein>
    <submittedName>
        <fullName evidence="1">Uncharacterized protein</fullName>
    </submittedName>
</protein>
<reference evidence="1" key="1">
    <citation type="journal article" date="2019" name="Philos. Trans. R. Soc. Lond., B, Biol. Sci.">
        <title>Targeted metagenomic recovery of four divergent viruses reveals shared and distinctive characteristics of giant viruses of marine eukaryotes.</title>
        <authorList>
            <person name="Needham D.M."/>
            <person name="Poirier C."/>
            <person name="Hehenberger E."/>
            <person name="Jimenez V."/>
            <person name="Swalwell J.E."/>
            <person name="Santoro A.E."/>
            <person name="Worden A.Z."/>
        </authorList>
    </citation>
    <scope>NUCLEOTIDE SEQUENCE</scope>
    <source>
        <strain evidence="1">OPacV-662</strain>
    </source>
</reference>
<organism evidence="1">
    <name type="scientific">Megaviridae environmental sample</name>
    <dbReference type="NCBI Taxonomy" id="1737588"/>
    <lineage>
        <taxon>Viruses</taxon>
        <taxon>Varidnaviria</taxon>
        <taxon>Bamfordvirae</taxon>
        <taxon>Nucleocytoviricota</taxon>
        <taxon>Megaviricetes</taxon>
        <taxon>Imitervirales</taxon>
        <taxon>Mimiviridae</taxon>
        <taxon>environmental samples</taxon>
    </lineage>
</organism>
<name>A0A5J6VIB3_9VIRU</name>